<comment type="similarity">
    <text evidence="2">Belongs to the glycosyl hydrolase 3 family.</text>
</comment>
<evidence type="ECO:0000256" key="6">
    <source>
        <dbReference type="SAM" id="MobiDB-lite"/>
    </source>
</evidence>
<dbReference type="InterPro" id="IPR017853">
    <property type="entry name" value="GH"/>
</dbReference>
<name>A0A1M5G9B7_9ACTN</name>
<evidence type="ECO:0000256" key="4">
    <source>
        <dbReference type="ARBA" id="ARBA00022801"/>
    </source>
</evidence>
<dbReference type="PANTHER" id="PTHR30480:SF13">
    <property type="entry name" value="BETA-HEXOSAMINIDASE"/>
    <property type="match status" value="1"/>
</dbReference>
<feature type="signal peptide" evidence="7">
    <location>
        <begin position="1"/>
        <end position="17"/>
    </location>
</feature>
<dbReference type="EMBL" id="FQVU01000002">
    <property type="protein sequence ID" value="SHG00278.1"/>
    <property type="molecule type" value="Genomic_DNA"/>
</dbReference>
<feature type="domain" description="Glycoside hydrolase family 3 N-terminal" evidence="8">
    <location>
        <begin position="81"/>
        <end position="402"/>
    </location>
</feature>
<dbReference type="AlphaFoldDB" id="A0A1M5G9B7"/>
<evidence type="ECO:0000256" key="7">
    <source>
        <dbReference type="SAM" id="SignalP"/>
    </source>
</evidence>
<evidence type="ECO:0000256" key="2">
    <source>
        <dbReference type="ARBA" id="ARBA00005336"/>
    </source>
</evidence>
<evidence type="ECO:0000313" key="10">
    <source>
        <dbReference type="Proteomes" id="UP000186132"/>
    </source>
</evidence>
<dbReference type="Gene3D" id="3.20.20.300">
    <property type="entry name" value="Glycoside hydrolase, family 3, N-terminal domain"/>
    <property type="match status" value="1"/>
</dbReference>
<evidence type="ECO:0000256" key="1">
    <source>
        <dbReference type="ARBA" id="ARBA00001231"/>
    </source>
</evidence>
<dbReference type="GO" id="GO:0009254">
    <property type="term" value="P:peptidoglycan turnover"/>
    <property type="evidence" value="ECO:0007669"/>
    <property type="project" value="TreeGrafter"/>
</dbReference>
<dbReference type="SUPFAM" id="SSF51445">
    <property type="entry name" value="(Trans)glycosidases"/>
    <property type="match status" value="1"/>
</dbReference>
<feature type="compositionally biased region" description="Low complexity" evidence="6">
    <location>
        <begin position="56"/>
        <end position="72"/>
    </location>
</feature>
<dbReference type="GO" id="GO:0004563">
    <property type="term" value="F:beta-N-acetylhexosaminidase activity"/>
    <property type="evidence" value="ECO:0007669"/>
    <property type="project" value="UniProtKB-EC"/>
</dbReference>
<dbReference type="Pfam" id="PF00933">
    <property type="entry name" value="Glyco_hydro_3"/>
    <property type="match status" value="1"/>
</dbReference>
<feature type="chain" id="PRO_5039716641" description="beta-N-acetylhexosaminidase" evidence="7">
    <location>
        <begin position="18"/>
        <end position="411"/>
    </location>
</feature>
<protein>
    <recommendedName>
        <fullName evidence="3">beta-N-acetylhexosaminidase</fullName>
        <ecNumber evidence="3">3.2.1.52</ecNumber>
    </recommendedName>
</protein>
<evidence type="ECO:0000313" key="9">
    <source>
        <dbReference type="EMBL" id="SHG00278.1"/>
    </source>
</evidence>
<dbReference type="RefSeq" id="WP_073387296.1">
    <property type="nucleotide sequence ID" value="NZ_FQVU01000002.1"/>
</dbReference>
<dbReference type="OrthoDB" id="9805821at2"/>
<evidence type="ECO:0000256" key="5">
    <source>
        <dbReference type="ARBA" id="ARBA00023295"/>
    </source>
</evidence>
<dbReference type="EC" id="3.2.1.52" evidence="3"/>
<proteinExistence type="inferred from homology"/>
<keyword evidence="5" id="KW-0326">Glycosidase</keyword>
<evidence type="ECO:0000256" key="3">
    <source>
        <dbReference type="ARBA" id="ARBA00012663"/>
    </source>
</evidence>
<accession>A0A1M5G9B7</accession>
<feature type="region of interest" description="Disordered" evidence="6">
    <location>
        <begin position="20"/>
        <end position="74"/>
    </location>
</feature>
<keyword evidence="7" id="KW-0732">Signal</keyword>
<dbReference type="InterPro" id="IPR036962">
    <property type="entry name" value="Glyco_hydro_3_N_sf"/>
</dbReference>
<dbReference type="InterPro" id="IPR019800">
    <property type="entry name" value="Glyco_hydro_3_AS"/>
</dbReference>
<dbReference type="PROSITE" id="PS00775">
    <property type="entry name" value="GLYCOSYL_HYDROL_F3"/>
    <property type="match status" value="1"/>
</dbReference>
<dbReference type="Proteomes" id="UP000186132">
    <property type="component" value="Unassembled WGS sequence"/>
</dbReference>
<organism evidence="9 10">
    <name type="scientific">Jatrophihabitans endophyticus</name>
    <dbReference type="NCBI Taxonomy" id="1206085"/>
    <lineage>
        <taxon>Bacteria</taxon>
        <taxon>Bacillati</taxon>
        <taxon>Actinomycetota</taxon>
        <taxon>Actinomycetes</taxon>
        <taxon>Jatrophihabitantales</taxon>
        <taxon>Jatrophihabitantaceae</taxon>
        <taxon>Jatrophihabitans</taxon>
    </lineage>
</organism>
<keyword evidence="10" id="KW-1185">Reference proteome</keyword>
<dbReference type="InterPro" id="IPR001764">
    <property type="entry name" value="Glyco_hydro_3_N"/>
</dbReference>
<dbReference type="PANTHER" id="PTHR30480">
    <property type="entry name" value="BETA-HEXOSAMINIDASE-RELATED"/>
    <property type="match status" value="1"/>
</dbReference>
<evidence type="ECO:0000259" key="8">
    <source>
        <dbReference type="Pfam" id="PF00933"/>
    </source>
</evidence>
<gene>
    <name evidence="9" type="ORF">SAMN05443575_1099</name>
</gene>
<dbReference type="STRING" id="1206085.SAMN05443575_1099"/>
<keyword evidence="4" id="KW-0378">Hydrolase</keyword>
<feature type="compositionally biased region" description="Low complexity" evidence="6">
    <location>
        <begin position="30"/>
        <end position="46"/>
    </location>
</feature>
<sequence length="411" mass="41494">MRAAAVVLSAVAVVALAGCSGSDGDGAPNTTPATSAPTTAGATTTPPGTPTPAPTSTPASTPASTSTPATAAQRALARMSLRQRVGQLVMIDCPSTGVAPATRTALTRYDVGSVILDGTSRAGASATRGVTRELSSLAGDRVGLLVATDQEGGLVQRLQGEGFDRIPSGTVQGQRSATALRRDAARWGAQLRDAGVNVNLGPVLDVVPAGGGANPPIGDLDRQYGSTPRVVTSHGLAFAKGMADAGVDPVVKHFPGLGRVSGNTDVAAGVTDTVTEADDADLGPFRAAVAAGVPFVMMSTAIYRRIDPGTPAAFSTRIVTGLLRERFGFRGVVVSDDIGAADQVAAYPPGERAVRFVRAGGDIALSVVGSDAGPMTTALLAEARSDASFRKLVDAAVLRVLQAKQARGLVH</sequence>
<reference evidence="9 10" key="1">
    <citation type="submission" date="2016-11" db="EMBL/GenBank/DDBJ databases">
        <authorList>
            <person name="Jaros S."/>
            <person name="Januszkiewicz K."/>
            <person name="Wedrychowicz H."/>
        </authorList>
    </citation>
    <scope>NUCLEOTIDE SEQUENCE [LARGE SCALE GENOMIC DNA]</scope>
    <source>
        <strain evidence="9 10">DSM 45627</strain>
    </source>
</reference>
<dbReference type="GO" id="GO:0005975">
    <property type="term" value="P:carbohydrate metabolic process"/>
    <property type="evidence" value="ECO:0007669"/>
    <property type="project" value="InterPro"/>
</dbReference>
<dbReference type="PROSITE" id="PS51257">
    <property type="entry name" value="PROKAR_LIPOPROTEIN"/>
    <property type="match status" value="1"/>
</dbReference>
<dbReference type="InterPro" id="IPR050226">
    <property type="entry name" value="NagZ_Beta-hexosaminidase"/>
</dbReference>
<comment type="catalytic activity">
    <reaction evidence="1">
        <text>Hydrolysis of terminal non-reducing N-acetyl-D-hexosamine residues in N-acetyl-beta-D-hexosaminides.</text>
        <dbReference type="EC" id="3.2.1.52"/>
    </reaction>
</comment>